<accession>A0A3E1Y7U6</accession>
<keyword evidence="2" id="KW-1185">Reference proteome</keyword>
<evidence type="ECO:0008006" key="3">
    <source>
        <dbReference type="Google" id="ProtNLM"/>
    </source>
</evidence>
<reference evidence="1 2" key="1">
    <citation type="submission" date="2018-07" db="EMBL/GenBank/DDBJ databases">
        <title>Chitinophaga K2CV101002-2 sp. nov., isolated from a monsoon evergreen broad-leaved forest soil.</title>
        <authorList>
            <person name="Lv Y."/>
        </authorList>
    </citation>
    <scope>NUCLEOTIDE SEQUENCE [LARGE SCALE GENOMIC DNA]</scope>
    <source>
        <strain evidence="1 2">GDMCC 1.1288</strain>
    </source>
</reference>
<dbReference type="AlphaFoldDB" id="A0A3E1Y7U6"/>
<evidence type="ECO:0000313" key="1">
    <source>
        <dbReference type="EMBL" id="RFS21144.1"/>
    </source>
</evidence>
<evidence type="ECO:0000313" key="2">
    <source>
        <dbReference type="Proteomes" id="UP000260644"/>
    </source>
</evidence>
<gene>
    <name evidence="1" type="ORF">DVR12_17570</name>
</gene>
<proteinExistence type="predicted"/>
<comment type="caution">
    <text evidence="1">The sequence shown here is derived from an EMBL/GenBank/DDBJ whole genome shotgun (WGS) entry which is preliminary data.</text>
</comment>
<dbReference type="OrthoDB" id="627712at2"/>
<dbReference type="Proteomes" id="UP000260644">
    <property type="component" value="Unassembled WGS sequence"/>
</dbReference>
<protein>
    <recommendedName>
        <fullName evidence="3">YD repeat-containing protein</fullName>
    </recommendedName>
</protein>
<dbReference type="EMBL" id="QPMM01000009">
    <property type="protein sequence ID" value="RFS21144.1"/>
    <property type="molecule type" value="Genomic_DNA"/>
</dbReference>
<name>A0A3E1Y7U6_9BACT</name>
<organism evidence="1 2">
    <name type="scientific">Chitinophaga silvatica</name>
    <dbReference type="NCBI Taxonomy" id="2282649"/>
    <lineage>
        <taxon>Bacteria</taxon>
        <taxon>Pseudomonadati</taxon>
        <taxon>Bacteroidota</taxon>
        <taxon>Chitinophagia</taxon>
        <taxon>Chitinophagales</taxon>
        <taxon>Chitinophagaceae</taxon>
        <taxon>Chitinophaga</taxon>
    </lineage>
</organism>
<dbReference type="Gene3D" id="2.60.120.260">
    <property type="entry name" value="Galactose-binding domain-like"/>
    <property type="match status" value="1"/>
</dbReference>
<sequence>MKKYLLFICFVLSRFSTYGFDAHVSKWYVDTSGTCYSAVLDTGINPYTLGIAANWRPARTYVYYSSRKEKDATSTQTNIRKDGTFSSFLPFFKRSTDDTLLKVAPDTSVWVWNAQSTLFNIKGFEIENKDPLGRYNAGLYGYDYTLPTAVVQNSHFREALYEGFEDYDFATNGNIVCQVSRNFDYSTFKNQFDSLNAHSGIRSIRVTKNNPVAVGANIVSQDDDSFSFTVKTAINPCAAKDTILTAIRADAKVVLPSFSPYAGKKMLVSVWVKEGAICNCATYTHADISIKTGTLTVTAVPSGNIIEGWQRIEKVIDIPSGATTFTVTFNSSSDSNVYFDDLRIHPYNANMKSYAYDPISLRLMAELDENNYASFYEYDDDGTLIRVKKETERGIKTISESRSALIKE</sequence>
<dbReference type="RefSeq" id="WP_116977092.1">
    <property type="nucleotide sequence ID" value="NZ_QPMM01000009.1"/>
</dbReference>